<name>A0A9E5MI61_9MICO</name>
<reference evidence="1 2" key="1">
    <citation type="submission" date="2020-03" db="EMBL/GenBank/DDBJ databases">
        <title>Chryseoglobus sp. isolated from a deep-sea seamount.</title>
        <authorList>
            <person name="Zhang D.-C."/>
        </authorList>
    </citation>
    <scope>NUCLEOTIDE SEQUENCE [LARGE SCALE GENOMIC DNA]</scope>
    <source>
        <strain evidence="1 2">KN1116</strain>
    </source>
</reference>
<sequence>MSITVDALTPELGRSSTRLASDAEVLDRVHRTLGPVDVVAEHDGAHKVSRVLQVVTRGEERAVVKWHRDALPHRREDTALHHHTPALSGDAPRLVLSDPALRLVVVSHVLGEQAAGTELEHDEAVHARAGELLRRLHDSAPPVRHDRFGPIIAADFERWSTLADDLWGERGAEERHAARQHVAAALDLGALDHVPAHRQLHPRHWVVDPGGRVRFVDFAAFEFEPWSADLLWLEYGAWRDAPALRAAFLHGYGRVPSERDELVLGAVAAVRGLELLVRGERRGHAAERMLGRSILDRLLGTALF</sequence>
<dbReference type="RefSeq" id="WP_152583620.1">
    <property type="nucleotide sequence ID" value="NZ_VIKT02000012.1"/>
</dbReference>
<dbReference type="InterPro" id="IPR011009">
    <property type="entry name" value="Kinase-like_dom_sf"/>
</dbReference>
<dbReference type="EMBL" id="VIKT02000012">
    <property type="protein sequence ID" value="NHF63215.1"/>
    <property type="molecule type" value="Genomic_DNA"/>
</dbReference>
<dbReference type="SUPFAM" id="SSF56112">
    <property type="entry name" value="Protein kinase-like (PK-like)"/>
    <property type="match status" value="1"/>
</dbReference>
<dbReference type="Gene3D" id="1.10.510.10">
    <property type="entry name" value="Transferase(Phosphotransferase) domain 1"/>
    <property type="match status" value="1"/>
</dbReference>
<dbReference type="AlphaFoldDB" id="A0A9E5MI61"/>
<protein>
    <submittedName>
        <fullName evidence="1">Uncharacterized protein</fullName>
    </submittedName>
</protein>
<proteinExistence type="predicted"/>
<comment type="caution">
    <text evidence="1">The sequence shown here is derived from an EMBL/GenBank/DDBJ whole genome shotgun (WGS) entry which is preliminary data.</text>
</comment>
<accession>A0A9E5MI61</accession>
<dbReference type="OrthoDB" id="21342at2"/>
<gene>
    <name evidence="1" type="ORF">FK219_008170</name>
</gene>
<organism evidence="1 2">
    <name type="scientific">Microcella pacifica</name>
    <dbReference type="NCBI Taxonomy" id="2591847"/>
    <lineage>
        <taxon>Bacteria</taxon>
        <taxon>Bacillati</taxon>
        <taxon>Actinomycetota</taxon>
        <taxon>Actinomycetes</taxon>
        <taxon>Micrococcales</taxon>
        <taxon>Microbacteriaceae</taxon>
        <taxon>Microcella</taxon>
    </lineage>
</organism>
<evidence type="ECO:0000313" key="1">
    <source>
        <dbReference type="EMBL" id="NHF63215.1"/>
    </source>
</evidence>
<evidence type="ECO:0000313" key="2">
    <source>
        <dbReference type="Proteomes" id="UP000818266"/>
    </source>
</evidence>
<keyword evidence="2" id="KW-1185">Reference proteome</keyword>
<dbReference type="Proteomes" id="UP000818266">
    <property type="component" value="Unassembled WGS sequence"/>
</dbReference>